<evidence type="ECO:0000313" key="1">
    <source>
        <dbReference type="EMBL" id="CAD7458091.1"/>
    </source>
</evidence>
<reference evidence="1" key="1">
    <citation type="submission" date="2020-11" db="EMBL/GenBank/DDBJ databases">
        <authorList>
            <person name="Tran Van P."/>
        </authorList>
    </citation>
    <scope>NUCLEOTIDE SEQUENCE</scope>
</reference>
<gene>
    <name evidence="1" type="ORF">TTEB3V08_LOCUS6077</name>
</gene>
<name>A0A7R9IGR9_9NEOP</name>
<protein>
    <submittedName>
        <fullName evidence="1">Uncharacterized protein</fullName>
    </submittedName>
</protein>
<sequence length="339" mass="38184">MIVVDRCDDGFHEHGGTGGAWRVDEYLGGSGMWQVDKQWDVNTRPVASLWILRYEAKIQCFTEISGSVGEKTQDLWICIQELKHRGRNKKKETHIARMGAGKNGGHWSAHSANLDVTDSKFFTWKYLSLRPLQPTSDNWEIGVQIPVMYTKGVFSKRLSNLPSECPVAPFVSGSLVQRIPFVFLPLKEQIINPSAEISFAARWADLLPSSGAAPVAYQDWGTKLNNEELILAKRHLKDGFTLRGLCADSAPAVSCRHHALTVLVTKATGDDNSRLVLSAIIQYYTSVQSPLVGRSLRRSGEEHYCSERTADRDLVVLLLLFRRVTREFGLFCYYCFAEW</sequence>
<proteinExistence type="predicted"/>
<organism evidence="1">
    <name type="scientific">Timema tahoe</name>
    <dbReference type="NCBI Taxonomy" id="61484"/>
    <lineage>
        <taxon>Eukaryota</taxon>
        <taxon>Metazoa</taxon>
        <taxon>Ecdysozoa</taxon>
        <taxon>Arthropoda</taxon>
        <taxon>Hexapoda</taxon>
        <taxon>Insecta</taxon>
        <taxon>Pterygota</taxon>
        <taxon>Neoptera</taxon>
        <taxon>Polyneoptera</taxon>
        <taxon>Phasmatodea</taxon>
        <taxon>Timematodea</taxon>
        <taxon>Timematoidea</taxon>
        <taxon>Timematidae</taxon>
        <taxon>Timema</taxon>
    </lineage>
</organism>
<dbReference type="AlphaFoldDB" id="A0A7R9IGR9"/>
<accession>A0A7R9IGR9</accession>
<dbReference type="EMBL" id="OE002072">
    <property type="protein sequence ID" value="CAD7458091.1"/>
    <property type="molecule type" value="Genomic_DNA"/>
</dbReference>